<dbReference type="NCBIfam" id="TIGR01079">
    <property type="entry name" value="rplX_bact"/>
    <property type="match status" value="1"/>
</dbReference>
<dbReference type="InterPro" id="IPR041988">
    <property type="entry name" value="Ribosomal_uL24_KOW"/>
</dbReference>
<dbReference type="GO" id="GO:0003735">
    <property type="term" value="F:structural constituent of ribosome"/>
    <property type="evidence" value="ECO:0007669"/>
    <property type="project" value="InterPro"/>
</dbReference>
<dbReference type="Pfam" id="PF17136">
    <property type="entry name" value="ribosomal_L24"/>
    <property type="match status" value="1"/>
</dbReference>
<dbReference type="AlphaFoldDB" id="A0A3Q0HES3"/>
<dbReference type="CTD" id="79590"/>
<evidence type="ECO:0000313" key="6">
    <source>
        <dbReference type="RefSeq" id="XP_025070167.1"/>
    </source>
</evidence>
<evidence type="ECO:0000256" key="3">
    <source>
        <dbReference type="ARBA" id="ARBA00023274"/>
    </source>
</evidence>
<dbReference type="Proteomes" id="UP000189705">
    <property type="component" value="Unplaced"/>
</dbReference>
<dbReference type="RefSeq" id="XP_025070167.1">
    <property type="nucleotide sequence ID" value="XM_025214382.1"/>
</dbReference>
<feature type="domain" description="Large ribosomal subunit protein uL24 C-terminal" evidence="4">
    <location>
        <begin position="71"/>
        <end position="133"/>
    </location>
</feature>
<sequence>MRLPGCIAVVQGERLQVPECSAAAAPCCWVLRTARAAWLQVEILKGKDAGKQGLVTQVIQARHWIFVKGMNVHYRYVGNLGDYPGMYIPSEAPLMIQHVTLIDPADRKPTDVEWRYTEEGERVRVSMRTGRIIPLPEVEHPDGVVPELWVDGPKDTSEDDAVAKTYKPSLKTFEEEIMELMGIVETRRARKSYWY</sequence>
<dbReference type="PANTHER" id="PTHR12903">
    <property type="entry name" value="MITOCHONDRIAL RIBOSOMAL PROTEIN L24"/>
    <property type="match status" value="1"/>
</dbReference>
<dbReference type="GeneID" id="102382835"/>
<accession>A0A3Q0HES3</accession>
<dbReference type="Gene3D" id="2.30.30.30">
    <property type="match status" value="1"/>
</dbReference>
<dbReference type="CDD" id="cd06089">
    <property type="entry name" value="KOW_RPL26"/>
    <property type="match status" value="1"/>
</dbReference>
<protein>
    <submittedName>
        <fullName evidence="6">39S ribosomal protein L24, mitochondrial isoform X2</fullName>
    </submittedName>
</protein>
<dbReference type="GO" id="GO:0006412">
    <property type="term" value="P:translation"/>
    <property type="evidence" value="ECO:0007669"/>
    <property type="project" value="InterPro"/>
</dbReference>
<dbReference type="InterPro" id="IPR014722">
    <property type="entry name" value="Rib_uL2_dom2"/>
</dbReference>
<reference evidence="6" key="1">
    <citation type="submission" date="2025-08" db="UniProtKB">
        <authorList>
            <consortium name="RefSeq"/>
        </authorList>
    </citation>
    <scope>IDENTIFICATION</scope>
</reference>
<dbReference type="InterPro" id="IPR008991">
    <property type="entry name" value="Translation_prot_SH3-like_sf"/>
</dbReference>
<dbReference type="InterPro" id="IPR003256">
    <property type="entry name" value="Ribosomal_uL24"/>
</dbReference>
<name>A0A3Q0HES3_ALLSI</name>
<evidence type="ECO:0000256" key="2">
    <source>
        <dbReference type="ARBA" id="ARBA00022980"/>
    </source>
</evidence>
<organism evidence="5 6">
    <name type="scientific">Alligator sinensis</name>
    <name type="common">Chinese alligator</name>
    <dbReference type="NCBI Taxonomy" id="38654"/>
    <lineage>
        <taxon>Eukaryota</taxon>
        <taxon>Metazoa</taxon>
        <taxon>Chordata</taxon>
        <taxon>Craniata</taxon>
        <taxon>Vertebrata</taxon>
        <taxon>Euteleostomi</taxon>
        <taxon>Archelosauria</taxon>
        <taxon>Archosauria</taxon>
        <taxon>Crocodylia</taxon>
        <taxon>Alligatoridae</taxon>
        <taxon>Alligatorinae</taxon>
        <taxon>Alligator</taxon>
    </lineage>
</organism>
<keyword evidence="2 6" id="KW-0689">Ribosomal protein</keyword>
<dbReference type="SUPFAM" id="SSF50104">
    <property type="entry name" value="Translation proteins SH3-like domain"/>
    <property type="match status" value="1"/>
</dbReference>
<dbReference type="InterPro" id="IPR057264">
    <property type="entry name" value="Ribosomal_uL24_C"/>
</dbReference>
<keyword evidence="3" id="KW-0687">Ribonucleoprotein</keyword>
<evidence type="ECO:0000259" key="4">
    <source>
        <dbReference type="Pfam" id="PF17136"/>
    </source>
</evidence>
<dbReference type="GO" id="GO:1990904">
    <property type="term" value="C:ribonucleoprotein complex"/>
    <property type="evidence" value="ECO:0007669"/>
    <property type="project" value="UniProtKB-KW"/>
</dbReference>
<comment type="similarity">
    <text evidence="1">Belongs to the universal ribosomal protein uL24 family.</text>
</comment>
<proteinExistence type="inferred from homology"/>
<gene>
    <name evidence="6" type="primary">MRPL24</name>
</gene>
<dbReference type="GO" id="GO:0005840">
    <property type="term" value="C:ribosome"/>
    <property type="evidence" value="ECO:0007669"/>
    <property type="project" value="UniProtKB-KW"/>
</dbReference>
<keyword evidence="5" id="KW-1185">Reference proteome</keyword>
<evidence type="ECO:0000313" key="5">
    <source>
        <dbReference type="Proteomes" id="UP000189705"/>
    </source>
</evidence>
<evidence type="ECO:0000256" key="1">
    <source>
        <dbReference type="ARBA" id="ARBA00010618"/>
    </source>
</evidence>
<dbReference type="GO" id="GO:0003723">
    <property type="term" value="F:RNA binding"/>
    <property type="evidence" value="ECO:0007669"/>
    <property type="project" value="InterPro"/>
</dbReference>